<gene>
    <name evidence="3" type="ORF">BCON_0016g00200</name>
</gene>
<feature type="compositionally biased region" description="Basic and acidic residues" evidence="1">
    <location>
        <begin position="1"/>
        <end position="11"/>
    </location>
</feature>
<reference evidence="3 4" key="1">
    <citation type="submission" date="2017-12" db="EMBL/GenBank/DDBJ databases">
        <title>Comparative genomics of Botrytis spp.</title>
        <authorList>
            <person name="Valero-Jimenez C.A."/>
            <person name="Tapia P."/>
            <person name="Veloso J."/>
            <person name="Silva-Moreno E."/>
            <person name="Staats M."/>
            <person name="Valdes J.H."/>
            <person name="Van Kan J.A.L."/>
        </authorList>
    </citation>
    <scope>NUCLEOTIDE SEQUENCE [LARGE SCALE GENOMIC DNA]</scope>
    <source>
        <strain evidence="3 4">MUCL11595</strain>
    </source>
</reference>
<keyword evidence="2" id="KW-1133">Transmembrane helix</keyword>
<comment type="caution">
    <text evidence="3">The sequence shown here is derived from an EMBL/GenBank/DDBJ whole genome shotgun (WGS) entry which is preliminary data.</text>
</comment>
<dbReference type="Proteomes" id="UP000297527">
    <property type="component" value="Unassembled WGS sequence"/>
</dbReference>
<evidence type="ECO:0000256" key="1">
    <source>
        <dbReference type="SAM" id="MobiDB-lite"/>
    </source>
</evidence>
<proteinExistence type="predicted"/>
<organism evidence="3 4">
    <name type="scientific">Botryotinia convoluta</name>
    <dbReference type="NCBI Taxonomy" id="54673"/>
    <lineage>
        <taxon>Eukaryota</taxon>
        <taxon>Fungi</taxon>
        <taxon>Dikarya</taxon>
        <taxon>Ascomycota</taxon>
        <taxon>Pezizomycotina</taxon>
        <taxon>Leotiomycetes</taxon>
        <taxon>Helotiales</taxon>
        <taxon>Sclerotiniaceae</taxon>
        <taxon>Botryotinia</taxon>
    </lineage>
</organism>
<dbReference type="PANTHER" id="PTHR39697">
    <property type="entry name" value="RICIN B LECTIN DOMAIN-CONTAINING PROTEIN-RELATED"/>
    <property type="match status" value="1"/>
</dbReference>
<feature type="transmembrane region" description="Helical" evidence="2">
    <location>
        <begin position="51"/>
        <end position="69"/>
    </location>
</feature>
<dbReference type="Gene3D" id="2.80.10.50">
    <property type="match status" value="1"/>
</dbReference>
<name>A0A4Z1J263_9HELO</name>
<feature type="compositionally biased region" description="Polar residues" evidence="1">
    <location>
        <begin position="12"/>
        <end position="37"/>
    </location>
</feature>
<dbReference type="AlphaFoldDB" id="A0A4Z1J263"/>
<dbReference type="OrthoDB" id="5289641at2759"/>
<keyword evidence="4" id="KW-1185">Reference proteome</keyword>
<feature type="region of interest" description="Disordered" evidence="1">
    <location>
        <begin position="1"/>
        <end position="37"/>
    </location>
</feature>
<dbReference type="EMBL" id="PQXN01000016">
    <property type="protein sequence ID" value="TGO62927.1"/>
    <property type="molecule type" value="Genomic_DNA"/>
</dbReference>
<evidence type="ECO:0000313" key="4">
    <source>
        <dbReference type="Proteomes" id="UP000297527"/>
    </source>
</evidence>
<dbReference type="InterPro" id="IPR008999">
    <property type="entry name" value="Actin-crosslinking"/>
</dbReference>
<dbReference type="SUPFAM" id="SSF50405">
    <property type="entry name" value="Actin-crosslinking proteins"/>
    <property type="match status" value="1"/>
</dbReference>
<evidence type="ECO:0000256" key="2">
    <source>
        <dbReference type="SAM" id="Phobius"/>
    </source>
</evidence>
<protein>
    <recommendedName>
        <fullName evidence="5">Ricin B lectin domain-containing protein</fullName>
    </recommendedName>
</protein>
<sequence length="254" mass="28307">MRNRLLDRHNTNESSDYMSSTPGYENNSPIPATQSHSHTSNSIFKKKYQKLGIFVLTIIVGLLSLYMALNNDGYESVADNDSNAPTIYTPPSTIIADENRQDQDNQCSHHSSSVPWPNFTYLIRASSSGRLLTLDSGGITLAKPGDNRGSSIHWKCIEVKGWLHFQNAASGCFLGHKFWGDLTCSSRVAEGWERFTVRPLPEGGYYLSLTHFERLWKVGIKDGVLAKIWEGETGGFVNNGEGEGQVVVWEFTKV</sequence>
<evidence type="ECO:0008006" key="5">
    <source>
        <dbReference type="Google" id="ProtNLM"/>
    </source>
</evidence>
<dbReference type="PANTHER" id="PTHR39697:SF1">
    <property type="entry name" value="RICIN B LECTIN DOMAIN-CONTAINING PROTEIN"/>
    <property type="match status" value="1"/>
</dbReference>
<keyword evidence="2" id="KW-0812">Transmembrane</keyword>
<accession>A0A4Z1J263</accession>
<keyword evidence="2" id="KW-0472">Membrane</keyword>
<evidence type="ECO:0000313" key="3">
    <source>
        <dbReference type="EMBL" id="TGO62927.1"/>
    </source>
</evidence>